<proteinExistence type="predicted"/>
<feature type="transmembrane region" description="Helical" evidence="1">
    <location>
        <begin position="12"/>
        <end position="31"/>
    </location>
</feature>
<keyword evidence="1" id="KW-0812">Transmembrane</keyword>
<evidence type="ECO:0000313" key="3">
    <source>
        <dbReference type="Proteomes" id="UP000003639"/>
    </source>
</evidence>
<accession>A6P2P1</accession>
<dbReference type="AlphaFoldDB" id="A6P2P1"/>
<keyword evidence="3" id="KW-1185">Reference proteome</keyword>
<keyword evidence="1" id="KW-1133">Transmembrane helix</keyword>
<evidence type="ECO:0000256" key="1">
    <source>
        <dbReference type="SAM" id="Phobius"/>
    </source>
</evidence>
<dbReference type="EMBL" id="AAXG02000055">
    <property type="protein sequence ID" value="EDM97441.1"/>
    <property type="molecule type" value="Genomic_DNA"/>
</dbReference>
<name>A6P2P1_9FIRM</name>
<sequence length="45" mass="5242">MQRPDTVISVRALLRVTVILRMGILHKYFILNSDIYGNMVLYSCK</sequence>
<dbReference type="Proteomes" id="UP000003639">
    <property type="component" value="Unassembled WGS sequence"/>
</dbReference>
<organism evidence="2 3">
    <name type="scientific">Pseudoflavonifractor capillosus ATCC 29799</name>
    <dbReference type="NCBI Taxonomy" id="411467"/>
    <lineage>
        <taxon>Bacteria</taxon>
        <taxon>Bacillati</taxon>
        <taxon>Bacillota</taxon>
        <taxon>Clostridia</taxon>
        <taxon>Eubacteriales</taxon>
        <taxon>Oscillospiraceae</taxon>
        <taxon>Pseudoflavonifractor</taxon>
    </lineage>
</organism>
<dbReference type="STRING" id="411467.BACCAP_04773"/>
<reference evidence="2 3" key="2">
    <citation type="submission" date="2007-06" db="EMBL/GenBank/DDBJ databases">
        <title>Draft genome sequence of Pseudoflavonifractor capillosus ATCC 29799.</title>
        <authorList>
            <person name="Sudarsanam P."/>
            <person name="Ley R."/>
            <person name="Guruge J."/>
            <person name="Turnbaugh P.J."/>
            <person name="Mahowald M."/>
            <person name="Liep D."/>
            <person name="Gordon J."/>
        </authorList>
    </citation>
    <scope>NUCLEOTIDE SEQUENCE [LARGE SCALE GENOMIC DNA]</scope>
    <source>
        <strain evidence="2 3">ATCC 29799</strain>
    </source>
</reference>
<keyword evidence="1" id="KW-0472">Membrane</keyword>
<reference evidence="2 3" key="1">
    <citation type="submission" date="2007-04" db="EMBL/GenBank/DDBJ databases">
        <authorList>
            <person name="Fulton L."/>
            <person name="Clifton S."/>
            <person name="Fulton B."/>
            <person name="Xu J."/>
            <person name="Minx P."/>
            <person name="Pepin K.H."/>
            <person name="Johnson M."/>
            <person name="Thiruvilangam P."/>
            <person name="Bhonagiri V."/>
            <person name="Nash W.E."/>
            <person name="Mardis E.R."/>
            <person name="Wilson R.K."/>
        </authorList>
    </citation>
    <scope>NUCLEOTIDE SEQUENCE [LARGE SCALE GENOMIC DNA]</scope>
    <source>
        <strain evidence="2 3">ATCC 29799</strain>
    </source>
</reference>
<comment type="caution">
    <text evidence="2">The sequence shown here is derived from an EMBL/GenBank/DDBJ whole genome shotgun (WGS) entry which is preliminary data.</text>
</comment>
<evidence type="ECO:0000313" key="2">
    <source>
        <dbReference type="EMBL" id="EDM97441.1"/>
    </source>
</evidence>
<gene>
    <name evidence="2" type="ORF">BACCAP_04773</name>
</gene>
<protein>
    <submittedName>
        <fullName evidence="2">Uncharacterized protein</fullName>
    </submittedName>
</protein>